<evidence type="ECO:0000313" key="4">
    <source>
        <dbReference type="Proteomes" id="UP000243626"/>
    </source>
</evidence>
<name>A0AAF1BNJ2_9STAP</name>
<dbReference type="KEGG" id="nmy:CJ229_000670"/>
<feature type="transmembrane region" description="Helical" evidence="1">
    <location>
        <begin position="12"/>
        <end position="31"/>
    </location>
</feature>
<feature type="transmembrane region" description="Helical" evidence="1">
    <location>
        <begin position="249"/>
        <end position="266"/>
    </location>
</feature>
<sequence length="391" mass="44926">MNRIKVVDSLRGFSLLGILLANLLVFNYGMFGNSYPEVYDVSNVGIFLMNTIRVLFEGSTMPIFAFLFGFGMYMMASSFKRKDLGVKRGLIRRGLALLLFGTLHAMYLFEGDILFVYGLMTIVLFWLPNRSLKTMIVCFLLSSALVVLMHLDFGSSVEDIDEEFESYTTELTDEKIEYLLEEKEAYRTLSNAERQSFIFDSENPFFGGGVVGYIFTYILIISFYVPVFISGMIAAKLKMFETGGTWKKALILLVPIGIILNIFGLNNETLDYYMFFIDTALAYGYIGLFYYLYKENLFMDSLSAVGKLSLTNYILQSVFHSFIYYGSGLGRFGDGNFTLSFTLAILFFIVQIICSYYYMKKFKYGPLEYILRIWTYFSFKPHLKRGKNAHI</sequence>
<evidence type="ECO:0000259" key="2">
    <source>
        <dbReference type="Pfam" id="PF04235"/>
    </source>
</evidence>
<gene>
    <name evidence="3" type="ORF">CJ229_000670</name>
</gene>
<protein>
    <submittedName>
        <fullName evidence="3">DUF418 domain-containing protein</fullName>
    </submittedName>
</protein>
<feature type="transmembrane region" description="Helical" evidence="1">
    <location>
        <begin position="272"/>
        <end position="293"/>
    </location>
</feature>
<keyword evidence="4" id="KW-1185">Reference proteome</keyword>
<dbReference type="PANTHER" id="PTHR30590">
    <property type="entry name" value="INNER MEMBRANE PROTEIN"/>
    <property type="match status" value="1"/>
</dbReference>
<keyword evidence="1" id="KW-0812">Transmembrane</keyword>
<dbReference type="InterPro" id="IPR052529">
    <property type="entry name" value="Bact_Transport_Assoc"/>
</dbReference>
<reference evidence="4" key="1">
    <citation type="submission" date="2017-09" db="EMBL/GenBank/DDBJ databases">
        <title>Bacterial strain isolated from the female urinary microbiota.</title>
        <authorList>
            <person name="Thomas-White K."/>
            <person name="Kumar N."/>
            <person name="Forster S."/>
            <person name="Putonti C."/>
            <person name="Lawley T."/>
            <person name="Wolfe A.J."/>
        </authorList>
    </citation>
    <scope>NUCLEOTIDE SEQUENCE [LARGE SCALE GENOMIC DNA]</scope>
    <source>
        <strain evidence="4">UMB0959</strain>
    </source>
</reference>
<proteinExistence type="predicted"/>
<feature type="transmembrane region" description="Helical" evidence="1">
    <location>
        <begin position="136"/>
        <end position="153"/>
    </location>
</feature>
<feature type="transmembrane region" description="Helical" evidence="1">
    <location>
        <begin position="90"/>
        <end position="107"/>
    </location>
</feature>
<dbReference type="Proteomes" id="UP000243626">
    <property type="component" value="Chromosome"/>
</dbReference>
<dbReference type="Pfam" id="PF04235">
    <property type="entry name" value="DUF418"/>
    <property type="match status" value="1"/>
</dbReference>
<keyword evidence="1" id="KW-1133">Transmembrane helix</keyword>
<dbReference type="PANTHER" id="PTHR30590:SF2">
    <property type="entry name" value="INNER MEMBRANE PROTEIN"/>
    <property type="match status" value="1"/>
</dbReference>
<evidence type="ECO:0000256" key="1">
    <source>
        <dbReference type="SAM" id="Phobius"/>
    </source>
</evidence>
<feature type="transmembrane region" description="Helical" evidence="1">
    <location>
        <begin position="305"/>
        <end position="325"/>
    </location>
</feature>
<dbReference type="RefSeq" id="WP_102167541.1">
    <property type="nucleotide sequence ID" value="NZ_CP136964.1"/>
</dbReference>
<feature type="transmembrane region" description="Helical" evidence="1">
    <location>
        <begin position="337"/>
        <end position="359"/>
    </location>
</feature>
<keyword evidence="1" id="KW-0472">Membrane</keyword>
<feature type="transmembrane region" description="Helical" evidence="1">
    <location>
        <begin position="51"/>
        <end position="70"/>
    </location>
</feature>
<feature type="transmembrane region" description="Helical" evidence="1">
    <location>
        <begin position="113"/>
        <end position="129"/>
    </location>
</feature>
<feature type="transmembrane region" description="Helical" evidence="1">
    <location>
        <begin position="214"/>
        <end position="237"/>
    </location>
</feature>
<dbReference type="EMBL" id="CP136964">
    <property type="protein sequence ID" value="WOS96290.1"/>
    <property type="molecule type" value="Genomic_DNA"/>
</dbReference>
<organism evidence="3 4">
    <name type="scientific">Nosocomiicoccus massiliensis</name>
    <dbReference type="NCBI Taxonomy" id="1232430"/>
    <lineage>
        <taxon>Bacteria</taxon>
        <taxon>Bacillati</taxon>
        <taxon>Bacillota</taxon>
        <taxon>Bacilli</taxon>
        <taxon>Bacillales</taxon>
        <taxon>Staphylococcaceae</taxon>
        <taxon>Nosocomiicoccus</taxon>
    </lineage>
</organism>
<accession>A0AAF1BNJ2</accession>
<dbReference type="AlphaFoldDB" id="A0AAF1BNJ2"/>
<feature type="domain" description="DUF418" evidence="2">
    <location>
        <begin position="244"/>
        <end position="377"/>
    </location>
</feature>
<evidence type="ECO:0000313" key="3">
    <source>
        <dbReference type="EMBL" id="WOS96290.1"/>
    </source>
</evidence>
<dbReference type="InterPro" id="IPR007349">
    <property type="entry name" value="DUF418"/>
</dbReference>